<dbReference type="EMBL" id="JACAZI010000002">
    <property type="protein sequence ID" value="KAF7368942.1"/>
    <property type="molecule type" value="Genomic_DNA"/>
</dbReference>
<keyword evidence="2" id="KW-1133">Transmembrane helix</keyword>
<proteinExistence type="predicted"/>
<feature type="region of interest" description="Disordered" evidence="1">
    <location>
        <begin position="366"/>
        <end position="426"/>
    </location>
</feature>
<feature type="transmembrane region" description="Helical" evidence="2">
    <location>
        <begin position="193"/>
        <end position="215"/>
    </location>
</feature>
<feature type="compositionally biased region" description="Low complexity" evidence="1">
    <location>
        <begin position="413"/>
        <end position="422"/>
    </location>
</feature>
<keyword evidence="4" id="KW-1185">Reference proteome</keyword>
<feature type="compositionally biased region" description="Low complexity" evidence="1">
    <location>
        <begin position="389"/>
        <end position="405"/>
    </location>
</feature>
<evidence type="ECO:0000313" key="3">
    <source>
        <dbReference type="EMBL" id="KAF7368942.1"/>
    </source>
</evidence>
<accession>A0A8H6Z164</accession>
<evidence type="ECO:0000313" key="4">
    <source>
        <dbReference type="Proteomes" id="UP000620124"/>
    </source>
</evidence>
<dbReference type="Proteomes" id="UP000620124">
    <property type="component" value="Unassembled WGS sequence"/>
</dbReference>
<dbReference type="AlphaFoldDB" id="A0A8H6Z164"/>
<dbReference type="OrthoDB" id="3021138at2759"/>
<feature type="transmembrane region" description="Helical" evidence="2">
    <location>
        <begin position="74"/>
        <end position="91"/>
    </location>
</feature>
<name>A0A8H6Z164_9AGAR</name>
<evidence type="ECO:0000256" key="2">
    <source>
        <dbReference type="SAM" id="Phobius"/>
    </source>
</evidence>
<feature type="transmembrane region" description="Helical" evidence="2">
    <location>
        <begin position="12"/>
        <end position="40"/>
    </location>
</feature>
<protein>
    <submittedName>
        <fullName evidence="3">Uncharacterized protein</fullName>
    </submittedName>
</protein>
<feature type="region of interest" description="Disordered" evidence="1">
    <location>
        <begin position="476"/>
        <end position="516"/>
    </location>
</feature>
<comment type="caution">
    <text evidence="3">The sequence shown here is derived from an EMBL/GenBank/DDBJ whole genome shotgun (WGS) entry which is preliminary data.</text>
</comment>
<evidence type="ECO:0000256" key="1">
    <source>
        <dbReference type="SAM" id="MobiDB-lite"/>
    </source>
</evidence>
<organism evidence="3 4">
    <name type="scientific">Mycena venus</name>
    <dbReference type="NCBI Taxonomy" id="2733690"/>
    <lineage>
        <taxon>Eukaryota</taxon>
        <taxon>Fungi</taxon>
        <taxon>Dikarya</taxon>
        <taxon>Basidiomycota</taxon>
        <taxon>Agaricomycotina</taxon>
        <taxon>Agaricomycetes</taxon>
        <taxon>Agaricomycetidae</taxon>
        <taxon>Agaricales</taxon>
        <taxon>Marasmiineae</taxon>
        <taxon>Mycenaceae</taxon>
        <taxon>Mycena</taxon>
    </lineage>
</organism>
<keyword evidence="2" id="KW-0472">Membrane</keyword>
<reference evidence="3" key="1">
    <citation type="submission" date="2020-05" db="EMBL/GenBank/DDBJ databases">
        <title>Mycena genomes resolve the evolution of fungal bioluminescence.</title>
        <authorList>
            <person name="Tsai I.J."/>
        </authorList>
    </citation>
    <scope>NUCLEOTIDE SEQUENCE</scope>
    <source>
        <strain evidence="3">CCC161011</strain>
    </source>
</reference>
<gene>
    <name evidence="3" type="ORF">MVEN_00220400</name>
</gene>
<feature type="transmembrane region" description="Helical" evidence="2">
    <location>
        <begin position="152"/>
        <end position="172"/>
    </location>
</feature>
<sequence>MASPFASPAFGLVAFVVLLSHIFVFKILCNISPGAIFIFLETDVSDATPCVFESIVCAFLFTIWLRDRALGSQIIKYFACGTSLFLSPVWVPRSFDHFHTLLRVISGARPHPIHVEAIAIWGSLFERACQRVTPDVAQAWCRLNPPLNPPMALFVLPALAVFALKVSIFYVLRFSAPRLLTLRGLGTPAVRCIETALFLVVNAVFWRLPCAVYRLFHQSDITNLVLRALVLAIFMAMELEKATNRIKASASAVFKMTFVLAHHYREPGSVYVDPQLETMGFYGLVFVGCFMGSGYVHIMCFDYPLRYVIPIAAGWGLAGLTLLPILNLSRSYVPVPWFRSLRSLLRPTLPFLPRVLAPRPEIPPAAAHPPSALAPAQSPNTSTVAIPQPSISESLPPAASESSGPSRPPSPTPSSSSSFSDESNTDWSLVTRHPDWSLPRHFLARRSLAEFPSTPHRALSPILEVSSVASTMSVASTECSSPTSDASPDPSPSRMLLPPASPPHTTPRQVSKARAQRDMAEFRSFSLALENRTPVRIRASGGDGGDLQSNDALQSNGAVAKDVDVFSGGGVAWRRHPVESALESEYKEAGHGQSKVKFLSPCRPNCESFYCAGECVDGSSAVFA</sequence>
<feature type="compositionally biased region" description="Low complexity" evidence="1">
    <location>
        <begin position="476"/>
        <end position="488"/>
    </location>
</feature>
<feature type="transmembrane region" description="Helical" evidence="2">
    <location>
        <begin position="307"/>
        <end position="326"/>
    </location>
</feature>
<keyword evidence="2" id="KW-0812">Transmembrane</keyword>
<feature type="transmembrane region" description="Helical" evidence="2">
    <location>
        <begin position="279"/>
        <end position="300"/>
    </location>
</feature>